<evidence type="ECO:0000313" key="2">
    <source>
        <dbReference type="EMBL" id="SDN16246.1"/>
    </source>
</evidence>
<name>A0A1G9Z6T4_9ACTN</name>
<accession>A0A1G9Z6T4</accession>
<organism evidence="2 3">
    <name type="scientific">Actinacidiphila guanduensis</name>
    <dbReference type="NCBI Taxonomy" id="310781"/>
    <lineage>
        <taxon>Bacteria</taxon>
        <taxon>Bacillati</taxon>
        <taxon>Actinomycetota</taxon>
        <taxon>Actinomycetes</taxon>
        <taxon>Kitasatosporales</taxon>
        <taxon>Streptomycetaceae</taxon>
        <taxon>Actinacidiphila</taxon>
    </lineage>
</organism>
<evidence type="ECO:0000313" key="3">
    <source>
        <dbReference type="Proteomes" id="UP000199341"/>
    </source>
</evidence>
<sequence length="100" mass="10412">MGVGDDELDTGKTAGGQRSQEGEPAGAVLGGGDVEAEDFAVPIGVDSDRHQRVDVDDPAFLADLLGQGVDPDERVRAGVQRSVAERGDLLVQVLGHRAHL</sequence>
<protein>
    <submittedName>
        <fullName evidence="2">Uncharacterized protein</fullName>
    </submittedName>
</protein>
<evidence type="ECO:0000256" key="1">
    <source>
        <dbReference type="SAM" id="MobiDB-lite"/>
    </source>
</evidence>
<reference evidence="2 3" key="1">
    <citation type="submission" date="2016-10" db="EMBL/GenBank/DDBJ databases">
        <authorList>
            <person name="de Groot N.N."/>
        </authorList>
    </citation>
    <scope>NUCLEOTIDE SEQUENCE [LARGE SCALE GENOMIC DNA]</scope>
    <source>
        <strain evidence="2 3">CGMCC 4.2022</strain>
    </source>
</reference>
<feature type="region of interest" description="Disordered" evidence="1">
    <location>
        <begin position="1"/>
        <end position="33"/>
    </location>
</feature>
<dbReference type="Proteomes" id="UP000199341">
    <property type="component" value="Unassembled WGS sequence"/>
</dbReference>
<keyword evidence="3" id="KW-1185">Reference proteome</keyword>
<proteinExistence type="predicted"/>
<dbReference type="AlphaFoldDB" id="A0A1G9Z6T4"/>
<dbReference type="EMBL" id="FNIE01000003">
    <property type="protein sequence ID" value="SDN16246.1"/>
    <property type="molecule type" value="Genomic_DNA"/>
</dbReference>
<gene>
    <name evidence="2" type="ORF">SAMN05216259_1035</name>
</gene>